<accession>A0A1U9NJV0</accession>
<keyword evidence="3" id="KW-1185">Reference proteome</keyword>
<keyword evidence="1" id="KW-0732">Signal</keyword>
<protein>
    <submittedName>
        <fullName evidence="2">Uncharacterized protein</fullName>
    </submittedName>
</protein>
<organism evidence="2 3">
    <name type="scientific">Anaerohalosphaera lusitana</name>
    <dbReference type="NCBI Taxonomy" id="1936003"/>
    <lineage>
        <taxon>Bacteria</taxon>
        <taxon>Pseudomonadati</taxon>
        <taxon>Planctomycetota</taxon>
        <taxon>Phycisphaerae</taxon>
        <taxon>Sedimentisphaerales</taxon>
        <taxon>Anaerohalosphaeraceae</taxon>
        <taxon>Anaerohalosphaera</taxon>
    </lineage>
</organism>
<dbReference type="Proteomes" id="UP000189674">
    <property type="component" value="Chromosome"/>
</dbReference>
<dbReference type="AlphaFoldDB" id="A0A1U9NJV0"/>
<feature type="signal peptide" evidence="1">
    <location>
        <begin position="1"/>
        <end position="19"/>
    </location>
</feature>
<dbReference type="RefSeq" id="WP_146660990.1">
    <property type="nucleotide sequence ID" value="NZ_CP019791.1"/>
</dbReference>
<proteinExistence type="predicted"/>
<evidence type="ECO:0000313" key="2">
    <source>
        <dbReference type="EMBL" id="AQT68202.1"/>
    </source>
</evidence>
<gene>
    <name evidence="2" type="ORF">STSP2_01357</name>
</gene>
<name>A0A1U9NJV0_9BACT</name>
<evidence type="ECO:0000313" key="3">
    <source>
        <dbReference type="Proteomes" id="UP000189674"/>
    </source>
</evidence>
<dbReference type="KEGG" id="alus:STSP2_01357"/>
<evidence type="ECO:0000256" key="1">
    <source>
        <dbReference type="SAM" id="SignalP"/>
    </source>
</evidence>
<dbReference type="STRING" id="1936003.STSP2_01357"/>
<dbReference type="EMBL" id="CP019791">
    <property type="protein sequence ID" value="AQT68202.1"/>
    <property type="molecule type" value="Genomic_DNA"/>
</dbReference>
<reference evidence="3" key="1">
    <citation type="submission" date="2017-02" db="EMBL/GenBank/DDBJ databases">
        <title>Comparative genomics and description of representatives of a novel lineage of planctomycetes thriving in anoxic sediments.</title>
        <authorList>
            <person name="Spring S."/>
            <person name="Bunk B."/>
            <person name="Sproer C."/>
        </authorList>
    </citation>
    <scope>NUCLEOTIDE SEQUENCE [LARGE SCALE GENOMIC DNA]</scope>
    <source>
        <strain evidence="3">ST-NAGAB-D1</strain>
    </source>
</reference>
<sequence precursor="true">MKKLLILMTALTLTALVPAAEQGGTGERFWLNYVKSRAAQRLPGVPGVYSSTNKDKPEDVKLPQLENVDWSFRTWKPDLVDTEVLVAVAGTGSGFTLYVDSDQDRDLTDEVAHESWLNEYSSWYFGPAQVILETANGPVTYHLNMRLSAGNRSRPYLSLVTGCWYEGTVVVNGKEKNCMIVDVDSNGVFNDLNPGGRSDRIAIFEDGTGSPIPLTKYVQVDGELYTPTVARDGSYIEIAPAQNVPYGYLEVSDNLSEIIISGTNGYFQPDLGKERKLKIPAGDYIVSRWYISDKDKTGREWRLGRYSSQKSVTVAEDETSELNISSDIYAFLEVSRKGNGYTFNRSMIGADGKSVDLRMGTGGYPPTPKLRFRDASGNYDKTFSLEYG</sequence>
<feature type="chain" id="PRO_5012279005" evidence="1">
    <location>
        <begin position="20"/>
        <end position="388"/>
    </location>
</feature>